<protein>
    <submittedName>
        <fullName evidence="1">Uncharacterized protein</fullName>
    </submittedName>
</protein>
<evidence type="ECO:0000313" key="2">
    <source>
        <dbReference type="Proteomes" id="UP001320609"/>
    </source>
</evidence>
<accession>A0ABS9SAH9</accession>
<dbReference type="RefSeq" id="WP_240719406.1">
    <property type="nucleotide sequence ID" value="NZ_JAKVTW010000016.1"/>
</dbReference>
<name>A0ABS9SAH9_9GAMM</name>
<dbReference type="Proteomes" id="UP001320609">
    <property type="component" value="Unassembled WGS sequence"/>
</dbReference>
<reference evidence="1 2" key="1">
    <citation type="submission" date="2022-03" db="EMBL/GenBank/DDBJ databases">
        <title>Genomic signatures underlying metal tolerance in selected Arctic bacterial isolates.</title>
        <authorList>
            <person name="Thomas F.A."/>
            <person name="Venkatachalam S."/>
            <person name="Krishnan K.P."/>
        </authorList>
    </citation>
    <scope>NUCLEOTIDE SEQUENCE [LARGE SCALE GENOMIC DNA]</scope>
    <source>
        <strain evidence="1 2">HM116</strain>
    </source>
</reference>
<sequence length="163" mass="19313">MELDYEIEIAEPRKFMFDINIKFVIDDNPHTIRIEDVLGGDYYWDSYQLIDLDAVIDITIEPDKIFGFNRNPFKLIIRPEDFEPYNFSTFRTLTLIDSKYSYIALNKLKSKIDTGDDKELELFKLLRNIVEVGFLFLEKYIEKKQVEEKFSKNTNSITERGTA</sequence>
<evidence type="ECO:0000313" key="1">
    <source>
        <dbReference type="EMBL" id="MCH4813122.1"/>
    </source>
</evidence>
<organism evidence="1 2">
    <name type="scientific">Vreelandella neptunia</name>
    <dbReference type="NCBI Taxonomy" id="115551"/>
    <lineage>
        <taxon>Bacteria</taxon>
        <taxon>Pseudomonadati</taxon>
        <taxon>Pseudomonadota</taxon>
        <taxon>Gammaproteobacteria</taxon>
        <taxon>Oceanospirillales</taxon>
        <taxon>Halomonadaceae</taxon>
        <taxon>Vreelandella</taxon>
    </lineage>
</organism>
<comment type="caution">
    <text evidence="1">The sequence shown here is derived from an EMBL/GenBank/DDBJ whole genome shotgun (WGS) entry which is preliminary data.</text>
</comment>
<gene>
    <name evidence="1" type="ORF">MLE19_17445</name>
</gene>
<proteinExistence type="predicted"/>
<dbReference type="EMBL" id="JAKVTW010000016">
    <property type="protein sequence ID" value="MCH4813122.1"/>
    <property type="molecule type" value="Genomic_DNA"/>
</dbReference>
<keyword evidence="2" id="KW-1185">Reference proteome</keyword>